<dbReference type="AlphaFoldDB" id="A0A5J4RZR7"/>
<keyword evidence="7 13" id="KW-0378">Hydrolase</keyword>
<evidence type="ECO:0000256" key="10">
    <source>
        <dbReference type="ARBA" id="ARBA00032707"/>
    </source>
</evidence>
<evidence type="ECO:0000256" key="6">
    <source>
        <dbReference type="ARBA" id="ARBA00022692"/>
    </source>
</evidence>
<evidence type="ECO:0000256" key="11">
    <source>
        <dbReference type="ARBA" id="ARBA00047594"/>
    </source>
</evidence>
<dbReference type="InterPro" id="IPR003824">
    <property type="entry name" value="UppP"/>
</dbReference>
<feature type="transmembrane region" description="Helical" evidence="12">
    <location>
        <begin position="172"/>
        <end position="195"/>
    </location>
</feature>
<accession>A0A5J4RZR7</accession>
<evidence type="ECO:0000313" key="13">
    <source>
        <dbReference type="EMBL" id="KAA6339436.1"/>
    </source>
</evidence>
<evidence type="ECO:0000256" key="4">
    <source>
        <dbReference type="ARBA" id="ARBA00021581"/>
    </source>
</evidence>
<evidence type="ECO:0000256" key="2">
    <source>
        <dbReference type="ARBA" id="ARBA00010621"/>
    </source>
</evidence>
<dbReference type="PANTHER" id="PTHR30622">
    <property type="entry name" value="UNDECAPRENYL-DIPHOSPHATASE"/>
    <property type="match status" value="1"/>
</dbReference>
<dbReference type="Pfam" id="PF02673">
    <property type="entry name" value="BacA"/>
    <property type="match status" value="1"/>
</dbReference>
<evidence type="ECO:0000256" key="3">
    <source>
        <dbReference type="ARBA" id="ARBA00012374"/>
    </source>
</evidence>
<name>A0A5J4RZR7_9ZZZZ</name>
<evidence type="ECO:0000256" key="9">
    <source>
        <dbReference type="ARBA" id="ARBA00023136"/>
    </source>
</evidence>
<feature type="transmembrane region" description="Helical" evidence="12">
    <location>
        <begin position="207"/>
        <end position="228"/>
    </location>
</feature>
<protein>
    <recommendedName>
        <fullName evidence="4">Undecaprenyl-diphosphatase</fullName>
        <ecNumber evidence="3">3.6.1.27</ecNumber>
    </recommendedName>
    <alternativeName>
        <fullName evidence="10">Undecaprenyl pyrophosphate phosphatase</fullName>
    </alternativeName>
</protein>
<comment type="catalytic activity">
    <reaction evidence="11">
        <text>di-trans,octa-cis-undecaprenyl diphosphate + H2O = di-trans,octa-cis-undecaprenyl phosphate + phosphate + H(+)</text>
        <dbReference type="Rhea" id="RHEA:28094"/>
        <dbReference type="ChEBI" id="CHEBI:15377"/>
        <dbReference type="ChEBI" id="CHEBI:15378"/>
        <dbReference type="ChEBI" id="CHEBI:43474"/>
        <dbReference type="ChEBI" id="CHEBI:58405"/>
        <dbReference type="ChEBI" id="CHEBI:60392"/>
        <dbReference type="EC" id="3.6.1.27"/>
    </reaction>
</comment>
<dbReference type="EC" id="3.6.1.27" evidence="3"/>
<dbReference type="GO" id="GO:0050380">
    <property type="term" value="F:undecaprenyl-diphosphatase activity"/>
    <property type="evidence" value="ECO:0007669"/>
    <property type="project" value="UniProtKB-EC"/>
</dbReference>
<dbReference type="GO" id="GO:0005886">
    <property type="term" value="C:plasma membrane"/>
    <property type="evidence" value="ECO:0007669"/>
    <property type="project" value="UniProtKB-SubCell"/>
</dbReference>
<reference evidence="13" key="1">
    <citation type="submission" date="2019-03" db="EMBL/GenBank/DDBJ databases">
        <title>Single cell metagenomics reveals metabolic interactions within the superorganism composed of flagellate Streblomastix strix and complex community of Bacteroidetes bacteria on its surface.</title>
        <authorList>
            <person name="Treitli S.C."/>
            <person name="Kolisko M."/>
            <person name="Husnik F."/>
            <person name="Keeling P."/>
            <person name="Hampl V."/>
        </authorList>
    </citation>
    <scope>NUCLEOTIDE SEQUENCE</scope>
    <source>
        <strain evidence="13">STM</strain>
    </source>
</reference>
<evidence type="ECO:0000256" key="12">
    <source>
        <dbReference type="SAM" id="Phobius"/>
    </source>
</evidence>
<keyword evidence="5" id="KW-1003">Cell membrane</keyword>
<dbReference type="HAMAP" id="MF_01006">
    <property type="entry name" value="Undec_diphosphatase"/>
    <property type="match status" value="1"/>
</dbReference>
<evidence type="ECO:0000256" key="8">
    <source>
        <dbReference type="ARBA" id="ARBA00022989"/>
    </source>
</evidence>
<comment type="subcellular location">
    <subcellularLocation>
        <location evidence="1">Cell membrane</location>
        <topology evidence="1">Multi-pass membrane protein</topology>
    </subcellularLocation>
</comment>
<proteinExistence type="inferred from homology"/>
<keyword evidence="8 12" id="KW-1133">Transmembrane helix</keyword>
<comment type="similarity">
    <text evidence="2">Belongs to the UppP family.</text>
</comment>
<keyword evidence="9 12" id="KW-0472">Membrane</keyword>
<evidence type="ECO:0000256" key="5">
    <source>
        <dbReference type="ARBA" id="ARBA00022475"/>
    </source>
</evidence>
<feature type="transmembrane region" description="Helical" evidence="12">
    <location>
        <begin position="240"/>
        <end position="262"/>
    </location>
</feature>
<dbReference type="PANTHER" id="PTHR30622:SF3">
    <property type="entry name" value="UNDECAPRENYL-DIPHOSPHATASE"/>
    <property type="match status" value="1"/>
</dbReference>
<sequence>MEGDLTILQTILIAVVEGLTEFLPISSTGHMIITQHILGIASTEFVKAFIVIIQFGAILSVVCLYRKRFFKLNTCNIFDSTTLEGKSRWTKWGIYGKRFLYKFNFYWKLLIAFLPAACFGLLLGDKIDAMLENVVIVAVMLVAGGIFMLFCDKIFPKSKEEIKLTDKKAFHIGLFQCIAMIPGVSRSMATIVGGMAQKMTRKDAAEFSFFLAVPTMFAATGYKIMKLFLNKETEVLTNNLSTLIVGNIIAFTVALLAIKFFIHFVTKYGFRVFGYYRIIAGGIILAMLAAGYNLEIV</sequence>
<feature type="transmembrane region" description="Helical" evidence="12">
    <location>
        <begin position="45"/>
        <end position="65"/>
    </location>
</feature>
<organism evidence="13">
    <name type="scientific">termite gut metagenome</name>
    <dbReference type="NCBI Taxonomy" id="433724"/>
    <lineage>
        <taxon>unclassified sequences</taxon>
        <taxon>metagenomes</taxon>
        <taxon>organismal metagenomes</taxon>
    </lineage>
</organism>
<evidence type="ECO:0000256" key="1">
    <source>
        <dbReference type="ARBA" id="ARBA00004651"/>
    </source>
</evidence>
<dbReference type="EMBL" id="SNRY01000536">
    <property type="protein sequence ID" value="KAA6339436.1"/>
    <property type="molecule type" value="Genomic_DNA"/>
</dbReference>
<feature type="transmembrane region" description="Helical" evidence="12">
    <location>
        <begin position="130"/>
        <end position="151"/>
    </location>
</feature>
<feature type="transmembrane region" description="Helical" evidence="12">
    <location>
        <begin position="274"/>
        <end position="294"/>
    </location>
</feature>
<feature type="transmembrane region" description="Helical" evidence="12">
    <location>
        <begin position="105"/>
        <end position="124"/>
    </location>
</feature>
<gene>
    <name evidence="13" type="ORF">EZS27_012634</name>
</gene>
<dbReference type="NCBIfam" id="NF001390">
    <property type="entry name" value="PRK00281.1-4"/>
    <property type="match status" value="1"/>
</dbReference>
<keyword evidence="6 12" id="KW-0812">Transmembrane</keyword>
<comment type="caution">
    <text evidence="13">The sequence shown here is derived from an EMBL/GenBank/DDBJ whole genome shotgun (WGS) entry which is preliminary data.</text>
</comment>
<evidence type="ECO:0000256" key="7">
    <source>
        <dbReference type="ARBA" id="ARBA00022801"/>
    </source>
</evidence>